<keyword evidence="2" id="KW-0812">Transmembrane</keyword>
<organism evidence="3 4">
    <name type="scientific">Bursaphelenchus xylophilus</name>
    <name type="common">Pinewood nematode worm</name>
    <name type="synonym">Aphelenchoides xylophilus</name>
    <dbReference type="NCBI Taxonomy" id="6326"/>
    <lineage>
        <taxon>Eukaryota</taxon>
        <taxon>Metazoa</taxon>
        <taxon>Ecdysozoa</taxon>
        <taxon>Nematoda</taxon>
        <taxon>Chromadorea</taxon>
        <taxon>Rhabditida</taxon>
        <taxon>Tylenchina</taxon>
        <taxon>Tylenchomorpha</taxon>
        <taxon>Aphelenchoidea</taxon>
        <taxon>Aphelenchoididae</taxon>
        <taxon>Bursaphelenchus</taxon>
    </lineage>
</organism>
<dbReference type="InterPro" id="IPR004000">
    <property type="entry name" value="Actin"/>
</dbReference>
<evidence type="ECO:0000256" key="2">
    <source>
        <dbReference type="SAM" id="Phobius"/>
    </source>
</evidence>
<reference evidence="3" key="1">
    <citation type="submission" date="2020-09" db="EMBL/GenBank/DDBJ databases">
        <authorList>
            <person name="Kikuchi T."/>
        </authorList>
    </citation>
    <scope>NUCLEOTIDE SEQUENCE</scope>
    <source>
        <strain evidence="3">Ka4C1</strain>
    </source>
</reference>
<dbReference type="OrthoDB" id="5132116at2759"/>
<proteinExistence type="inferred from homology"/>
<dbReference type="InterPro" id="IPR043129">
    <property type="entry name" value="ATPase_NBD"/>
</dbReference>
<protein>
    <submittedName>
        <fullName evidence="3">(pine wood nematode) hypothetical protein</fullName>
    </submittedName>
</protein>
<dbReference type="Gene3D" id="3.90.640.10">
    <property type="entry name" value="Actin, Chain A, domain 4"/>
    <property type="match status" value="1"/>
</dbReference>
<dbReference type="EMBL" id="CAJFDI010000004">
    <property type="protein sequence ID" value="CAD5225884.1"/>
    <property type="molecule type" value="Genomic_DNA"/>
</dbReference>
<dbReference type="CDD" id="cd10216">
    <property type="entry name" value="ASKHA_NBD_Arp1"/>
    <property type="match status" value="1"/>
</dbReference>
<keyword evidence="2" id="KW-0472">Membrane</keyword>
<dbReference type="Proteomes" id="UP000582659">
    <property type="component" value="Unassembled WGS sequence"/>
</dbReference>
<dbReference type="SMR" id="A0A7I8WS48"/>
<dbReference type="Proteomes" id="UP000659654">
    <property type="component" value="Unassembled WGS sequence"/>
</dbReference>
<sequence>MDLAFKESFRVIFSINVFINLACVKPKFVVQHRPFVSPSHVTFSVRLTILLLSLVLILSISLFTIAWVLSIDCSLKMASVILPNQPVVIDNGSGSIKAGFAGEDGPRVVFPNYVGVVKHSRVMAGGIVKDSLVGSDAQKYRGLLALRYPMEHGIVTDWNAMQQIWEFAYSPEQLNCNSADHPVLLSEAPLNPLQNREKAMEIFFETFGVPSIHVQMQAVLSLYAAGRTTGVVLDSGDGVTHSVPVYEGFAIEPAIQRIDVAGRDVTNYLKLLLRKEGHIFHRSNEFELVREMKESICQVLPYHSNITKEDPVKSYTMADGQTIRVGNARFQAPEVLFRPEIIGLEYCGLAQCINNSISMSDTELRKELYNNILLSGGSTLFPGFGERVLHEVRKHIPADLKVRISAPQERIHSTWTGGSILATLDTFRKIVRTKAQYENEGKNLARKAY</sequence>
<accession>A0A7I8WS48</accession>
<gene>
    <name evidence="3" type="ORF">BXYJ_LOCUS8768</name>
</gene>
<keyword evidence="2" id="KW-1133">Transmembrane helix</keyword>
<comment type="caution">
    <text evidence="3">The sequence shown here is derived from an EMBL/GenBank/DDBJ whole genome shotgun (WGS) entry which is preliminary data.</text>
</comment>
<comment type="similarity">
    <text evidence="1">Belongs to the actin family.</text>
</comment>
<dbReference type="SUPFAM" id="SSF53067">
    <property type="entry name" value="Actin-like ATPase domain"/>
    <property type="match status" value="2"/>
</dbReference>
<keyword evidence="4" id="KW-1185">Reference proteome</keyword>
<dbReference type="FunFam" id="3.30.420.40:FF:000502">
    <property type="entry name" value="Actin-Related Proteins"/>
    <property type="match status" value="1"/>
</dbReference>
<dbReference type="EMBL" id="CAJFCV020000004">
    <property type="protein sequence ID" value="CAG9115169.1"/>
    <property type="molecule type" value="Genomic_DNA"/>
</dbReference>
<name>A0A7I8WS48_BURXY</name>
<dbReference type="Gene3D" id="3.30.420.40">
    <property type="match status" value="2"/>
</dbReference>
<evidence type="ECO:0000313" key="4">
    <source>
        <dbReference type="Proteomes" id="UP000659654"/>
    </source>
</evidence>
<dbReference type="SMART" id="SM00268">
    <property type="entry name" value="ACTIN"/>
    <property type="match status" value="1"/>
</dbReference>
<dbReference type="PRINTS" id="PR00190">
    <property type="entry name" value="ACTIN"/>
</dbReference>
<feature type="transmembrane region" description="Helical" evidence="2">
    <location>
        <begin position="47"/>
        <end position="69"/>
    </location>
</feature>
<evidence type="ECO:0000313" key="3">
    <source>
        <dbReference type="EMBL" id="CAD5225884.1"/>
    </source>
</evidence>
<evidence type="ECO:0000256" key="1">
    <source>
        <dbReference type="RuleBase" id="RU000487"/>
    </source>
</evidence>
<dbReference type="PANTHER" id="PTHR11937">
    <property type="entry name" value="ACTIN"/>
    <property type="match status" value="1"/>
</dbReference>
<dbReference type="Pfam" id="PF00022">
    <property type="entry name" value="Actin"/>
    <property type="match status" value="1"/>
</dbReference>
<dbReference type="FunFam" id="3.90.640.10:FF:000007">
    <property type="entry name" value="Actin like 7B"/>
    <property type="match status" value="1"/>
</dbReference>
<dbReference type="AlphaFoldDB" id="A0A7I8WS48"/>